<proteinExistence type="predicted"/>
<dbReference type="SMART" id="SM00324">
    <property type="entry name" value="RhoGAP"/>
    <property type="match status" value="1"/>
</dbReference>
<comment type="subcellular location">
    <subcellularLocation>
        <location evidence="1">Membrane</location>
        <topology evidence="1">Peripheral membrane protein</topology>
    </subcellularLocation>
</comment>
<keyword evidence="2" id="KW-0343">GTPase activation</keyword>
<dbReference type="Pfam" id="PF07647">
    <property type="entry name" value="SAM_2"/>
    <property type="match status" value="1"/>
</dbReference>
<feature type="compositionally biased region" description="Low complexity" evidence="4">
    <location>
        <begin position="221"/>
        <end position="243"/>
    </location>
</feature>
<dbReference type="InParanoid" id="A0A6J2Y0Z5"/>
<dbReference type="SUPFAM" id="SSF48350">
    <property type="entry name" value="GTPase activation domain, GAP"/>
    <property type="match status" value="1"/>
</dbReference>
<evidence type="ECO:0000313" key="8">
    <source>
        <dbReference type="RefSeq" id="XP_030756599.1"/>
    </source>
</evidence>
<dbReference type="GeneID" id="115882566"/>
<dbReference type="PANTHER" id="PTHR12659">
    <property type="entry name" value="RHO-TYPE GTPASE ACTIVATING PROTEIN"/>
    <property type="match status" value="1"/>
</dbReference>
<dbReference type="InterPro" id="IPR002913">
    <property type="entry name" value="START_lipid-bd_dom"/>
</dbReference>
<name>A0A6J2Y0Z5_SITOR</name>
<dbReference type="Pfam" id="PF00620">
    <property type="entry name" value="RhoGAP"/>
    <property type="match status" value="1"/>
</dbReference>
<dbReference type="Gene3D" id="3.30.530.20">
    <property type="match status" value="1"/>
</dbReference>
<dbReference type="PROSITE" id="PS50848">
    <property type="entry name" value="START"/>
    <property type="match status" value="1"/>
</dbReference>
<dbReference type="SUPFAM" id="SSF55961">
    <property type="entry name" value="Bet v1-like"/>
    <property type="match status" value="1"/>
</dbReference>
<dbReference type="SMART" id="SM00234">
    <property type="entry name" value="START"/>
    <property type="match status" value="1"/>
</dbReference>
<organism evidence="7 8">
    <name type="scientific">Sitophilus oryzae</name>
    <name type="common">Rice weevil</name>
    <name type="synonym">Curculio oryzae</name>
    <dbReference type="NCBI Taxonomy" id="7048"/>
    <lineage>
        <taxon>Eukaryota</taxon>
        <taxon>Metazoa</taxon>
        <taxon>Ecdysozoa</taxon>
        <taxon>Arthropoda</taxon>
        <taxon>Hexapoda</taxon>
        <taxon>Insecta</taxon>
        <taxon>Pterygota</taxon>
        <taxon>Neoptera</taxon>
        <taxon>Endopterygota</taxon>
        <taxon>Coleoptera</taxon>
        <taxon>Polyphaga</taxon>
        <taxon>Cucujiformia</taxon>
        <taxon>Curculionidae</taxon>
        <taxon>Dryophthorinae</taxon>
        <taxon>Sitophilus</taxon>
    </lineage>
</organism>
<evidence type="ECO:0000313" key="7">
    <source>
        <dbReference type="Proteomes" id="UP000504635"/>
    </source>
</evidence>
<dbReference type="SUPFAM" id="SSF47769">
    <property type="entry name" value="SAM/Pointed domain"/>
    <property type="match status" value="1"/>
</dbReference>
<dbReference type="RefSeq" id="XP_030756599.1">
    <property type="nucleotide sequence ID" value="XM_030900739.1"/>
</dbReference>
<reference evidence="8" key="1">
    <citation type="submission" date="2025-08" db="UniProtKB">
        <authorList>
            <consortium name="RefSeq"/>
        </authorList>
    </citation>
    <scope>IDENTIFICATION</scope>
    <source>
        <tissue evidence="8">Gonads</tissue>
    </source>
</reference>
<dbReference type="InterPro" id="IPR001660">
    <property type="entry name" value="SAM"/>
</dbReference>
<dbReference type="GO" id="GO:0016020">
    <property type="term" value="C:membrane"/>
    <property type="evidence" value="ECO:0007669"/>
    <property type="project" value="UniProtKB-SubCell"/>
</dbReference>
<keyword evidence="7" id="KW-1185">Reference proteome</keyword>
<dbReference type="PANTHER" id="PTHR12659:SF7">
    <property type="entry name" value="CROSSVEINLESS C, ISOFORM C"/>
    <property type="match status" value="1"/>
</dbReference>
<evidence type="ECO:0000259" key="6">
    <source>
        <dbReference type="PROSITE" id="PS50848"/>
    </source>
</evidence>
<accession>A0A6J2Y0Z5</accession>
<dbReference type="GO" id="GO:0005096">
    <property type="term" value="F:GTPase activator activity"/>
    <property type="evidence" value="ECO:0007669"/>
    <property type="project" value="UniProtKB-KW"/>
</dbReference>
<protein>
    <submittedName>
        <fullName evidence="8">Rho GTPase-activating protein 7 isoform X1</fullName>
    </submittedName>
</protein>
<dbReference type="InterPro" id="IPR013761">
    <property type="entry name" value="SAM/pointed_sf"/>
</dbReference>
<feature type="domain" description="START" evidence="6">
    <location>
        <begin position="828"/>
        <end position="996"/>
    </location>
</feature>
<dbReference type="InterPro" id="IPR008936">
    <property type="entry name" value="Rho_GTPase_activation_prot"/>
</dbReference>
<keyword evidence="3" id="KW-0597">Phosphoprotein</keyword>
<evidence type="ECO:0000256" key="3">
    <source>
        <dbReference type="ARBA" id="ARBA00022553"/>
    </source>
</evidence>
<dbReference type="InterPro" id="IPR000198">
    <property type="entry name" value="RhoGAP_dom"/>
</dbReference>
<dbReference type="PROSITE" id="PS50238">
    <property type="entry name" value="RHOGAP"/>
    <property type="match status" value="1"/>
</dbReference>
<dbReference type="Proteomes" id="UP000504635">
    <property type="component" value="Unplaced"/>
</dbReference>
<dbReference type="KEGG" id="soy:115882566"/>
<dbReference type="Gene3D" id="1.10.555.10">
    <property type="entry name" value="Rho GTPase activation protein"/>
    <property type="match status" value="1"/>
</dbReference>
<dbReference type="FunFam" id="3.30.530.20:FF:000009">
    <property type="entry name" value="StAR related lipid transfer domain containing 13"/>
    <property type="match status" value="1"/>
</dbReference>
<evidence type="ECO:0000259" key="5">
    <source>
        <dbReference type="PROSITE" id="PS50238"/>
    </source>
</evidence>
<feature type="region of interest" description="Disordered" evidence="4">
    <location>
        <begin position="215"/>
        <end position="247"/>
    </location>
</feature>
<sequence length="1028" mass="117647">MVEKVEKVYSFMGGFTYNFRAHEAVWLPAGRDTIEKMNCAENYKDLLLYLEQVQVQADATNADTSSSTSEINNTFTKDAEVSVQKKPPKTMPFQNGLSKIEEENIKNNSNPNSNHGSITPTSDPEDIELNLKILVKLNEAIKSDLSELLANYDLNQKTQNLCNGTASFNEYRHINEYQDDAFSHFENLSYEDKRSTDIETLSDLGSISLSTISNPHVATQTSPSPSESSTNLTWASSSPGSDTESSESDYLSYSKRVFTNGKSSSAPILEKVSPSLQVSRQSRSQSDRHLAEIEAAEACKWLRATGFPQYAQMYEDMQFPIDLSQAEQDHTFLEPDDLNSLFRRLQILNSCANLHQQRVTHTDESDDEYCALSDKWTFQSDTRRWSRTCSKGPYPNLEEINKRIESGSFSSQEKDDVFEKCTQSPKERLRRAGSSKFRRRRQGVFLSEREPTLENISPINSLKILEINHISDSEITPRHQRKVRTKSFDKTDTWLHSPHEVDRVIWQNLPETGATQLEESEDDHKPTGEEIPLNQLSATQLQMLRKLALLKLTAHMEKHCPSHRSGWNWDLPKFIRKMKAPVYKDKNVFGVPLTITLQRTGQVLPRNIEEALRWLQQNATDQVGIFRKPGVKSRIQALRNLVESNVCVDYSDQQSYDVADMVKQYFRELPETLLTNKLSETFILIFQYVPVYLRRESVLCALLLMPDEHIEVLQALLHFLLLIAKHSEINQMNESNLAMCFAPSLFHYSQTYKQNVGSPHPKELAENKAGYDCLYYFLKNFNRLFKVPQEFIKQCKSSELKDCKAKLLSDLGSKNGGWKEYLKECESNLLKEAKEKQRGWISVSSFHPRVEIAYKKVADGIPLRLWKVTAEIEAPPSEVLHRLLREKHVWDPELRSAKIVAQLEQKSEIFQYVRASITPRPAEEYCIVRTWRTNLPKDGCLLIETSVEHPEALPVPHSTRGLILASRYLIEPCGSGKSRLLHLSRVDTMGRSPEWYQKHFGHLQASFVANVQSSFSSHQNTLGPESKV</sequence>
<dbReference type="OrthoDB" id="10003330at2759"/>
<dbReference type="GO" id="GO:0008289">
    <property type="term" value="F:lipid binding"/>
    <property type="evidence" value="ECO:0007669"/>
    <property type="project" value="InterPro"/>
</dbReference>
<evidence type="ECO:0000256" key="2">
    <source>
        <dbReference type="ARBA" id="ARBA00022468"/>
    </source>
</evidence>
<dbReference type="GO" id="GO:0035023">
    <property type="term" value="P:regulation of Rho protein signal transduction"/>
    <property type="evidence" value="ECO:0007669"/>
    <property type="project" value="TreeGrafter"/>
</dbReference>
<dbReference type="GO" id="GO:0030036">
    <property type="term" value="P:actin cytoskeleton organization"/>
    <property type="evidence" value="ECO:0007669"/>
    <property type="project" value="TreeGrafter"/>
</dbReference>
<gene>
    <name evidence="8" type="primary">LOC115882566</name>
</gene>
<dbReference type="InterPro" id="IPR023393">
    <property type="entry name" value="START-like_dom_sf"/>
</dbReference>
<dbReference type="Pfam" id="PF01852">
    <property type="entry name" value="START"/>
    <property type="match status" value="1"/>
</dbReference>
<evidence type="ECO:0000256" key="4">
    <source>
        <dbReference type="SAM" id="MobiDB-lite"/>
    </source>
</evidence>
<feature type="domain" description="Rho-GAP" evidence="5">
    <location>
        <begin position="591"/>
        <end position="785"/>
    </location>
</feature>
<feature type="region of interest" description="Disordered" evidence="4">
    <location>
        <begin position="104"/>
        <end position="124"/>
    </location>
</feature>
<dbReference type="Gene3D" id="1.10.287.2070">
    <property type="match status" value="1"/>
</dbReference>
<evidence type="ECO:0000256" key="1">
    <source>
        <dbReference type="ARBA" id="ARBA00004170"/>
    </source>
</evidence>
<dbReference type="AlphaFoldDB" id="A0A6J2Y0Z5"/>
<dbReference type="GO" id="GO:0007165">
    <property type="term" value="P:signal transduction"/>
    <property type="evidence" value="ECO:0007669"/>
    <property type="project" value="InterPro"/>
</dbReference>